<dbReference type="Proteomes" id="UP001225034">
    <property type="component" value="Unassembled WGS sequence"/>
</dbReference>
<evidence type="ECO:0000256" key="9">
    <source>
        <dbReference type="HAMAP-Rule" id="MF_00148"/>
    </source>
</evidence>
<evidence type="ECO:0000256" key="7">
    <source>
        <dbReference type="ARBA" id="ARBA00022801"/>
    </source>
</evidence>
<evidence type="ECO:0000256" key="5">
    <source>
        <dbReference type="ARBA" id="ARBA00018429"/>
    </source>
</evidence>
<feature type="active site" description="Proton acceptor" evidence="9 10">
    <location>
        <position position="64"/>
    </location>
</feature>
<feature type="domain" description="Uracil-DNA glycosylase-like" evidence="12">
    <location>
        <begin position="49"/>
        <end position="209"/>
    </location>
</feature>
<dbReference type="NCBIfam" id="TIGR00628">
    <property type="entry name" value="ung"/>
    <property type="match status" value="1"/>
</dbReference>
<sequence length="221" mass="25157">MSILQNSWQELLSEELEKPYYLELREFLKSEYGSQTVYPPMDDLFNALHFTDFPDVKVVILGQDPYHGPCQAHGLSFSVQPGVKSPPSLRNIFKELNSDLGHESPDHGSLITWAEQGVLLLNTVLTVRKGEPASHKGKGWEHFTNRVIDCLNDREKPVCFLLWGKHAQEKGARVTNAQHMVLTAPHPSPFSAHRGFFGSRPFSTINEWLTNQNRNPINWQL</sequence>
<dbReference type="NCBIfam" id="NF003589">
    <property type="entry name" value="PRK05254.1-2"/>
    <property type="match status" value="1"/>
</dbReference>
<accession>A0ABT9YIT1</accession>
<dbReference type="PROSITE" id="PS00130">
    <property type="entry name" value="U_DNA_GLYCOSYLASE"/>
    <property type="match status" value="1"/>
</dbReference>
<name>A0ABT9YIT1_9BACI</name>
<evidence type="ECO:0000256" key="6">
    <source>
        <dbReference type="ARBA" id="ARBA00022763"/>
    </source>
</evidence>
<comment type="similarity">
    <text evidence="3 9 11">Belongs to the uracil-DNA glycosylase (UDG) superfamily. UNG family.</text>
</comment>
<dbReference type="NCBIfam" id="NF003588">
    <property type="entry name" value="PRK05254.1-1"/>
    <property type="match status" value="1"/>
</dbReference>
<dbReference type="SMART" id="SM00987">
    <property type="entry name" value="UreE_C"/>
    <property type="match status" value="1"/>
</dbReference>
<evidence type="ECO:0000256" key="4">
    <source>
        <dbReference type="ARBA" id="ARBA00012030"/>
    </source>
</evidence>
<evidence type="ECO:0000256" key="8">
    <source>
        <dbReference type="ARBA" id="ARBA00023204"/>
    </source>
</evidence>
<dbReference type="InterPro" id="IPR036895">
    <property type="entry name" value="Uracil-DNA_glycosylase-like_sf"/>
</dbReference>
<comment type="caution">
    <text evidence="13">The sequence shown here is derived from an EMBL/GenBank/DDBJ whole genome shotgun (WGS) entry which is preliminary data.</text>
</comment>
<dbReference type="EMBL" id="JAUSUA010000002">
    <property type="protein sequence ID" value="MDQ0207117.1"/>
    <property type="molecule type" value="Genomic_DNA"/>
</dbReference>
<evidence type="ECO:0000256" key="11">
    <source>
        <dbReference type="RuleBase" id="RU003780"/>
    </source>
</evidence>
<dbReference type="RefSeq" id="WP_306982143.1">
    <property type="nucleotide sequence ID" value="NZ_JAUSUA010000002.1"/>
</dbReference>
<proteinExistence type="inferred from homology"/>
<comment type="catalytic activity">
    <reaction evidence="1 9 11">
        <text>Hydrolyzes single-stranded DNA or mismatched double-stranded DNA and polynucleotides, releasing free uracil.</text>
        <dbReference type="EC" id="3.2.2.27"/>
    </reaction>
</comment>
<keyword evidence="9" id="KW-0963">Cytoplasm</keyword>
<gene>
    <name evidence="9" type="primary">ung</name>
    <name evidence="13" type="ORF">J2S05_001916</name>
</gene>
<reference evidence="13 14" key="1">
    <citation type="submission" date="2023-07" db="EMBL/GenBank/DDBJ databases">
        <title>Genomic Encyclopedia of Type Strains, Phase IV (KMG-IV): sequencing the most valuable type-strain genomes for metagenomic binning, comparative biology and taxonomic classification.</title>
        <authorList>
            <person name="Goeker M."/>
        </authorList>
    </citation>
    <scope>NUCLEOTIDE SEQUENCE [LARGE SCALE GENOMIC DNA]</scope>
    <source>
        <strain evidence="13 14">DSM 19154</strain>
    </source>
</reference>
<organism evidence="13 14">
    <name type="scientific">Alkalicoccobacillus murimartini</name>
    <dbReference type="NCBI Taxonomy" id="171685"/>
    <lineage>
        <taxon>Bacteria</taxon>
        <taxon>Bacillati</taxon>
        <taxon>Bacillota</taxon>
        <taxon>Bacilli</taxon>
        <taxon>Bacillales</taxon>
        <taxon>Bacillaceae</taxon>
        <taxon>Alkalicoccobacillus</taxon>
    </lineage>
</organism>
<evidence type="ECO:0000313" key="14">
    <source>
        <dbReference type="Proteomes" id="UP001225034"/>
    </source>
</evidence>
<evidence type="ECO:0000256" key="1">
    <source>
        <dbReference type="ARBA" id="ARBA00001400"/>
    </source>
</evidence>
<keyword evidence="14" id="KW-1185">Reference proteome</keyword>
<evidence type="ECO:0000256" key="10">
    <source>
        <dbReference type="PROSITE-ProRule" id="PRU10072"/>
    </source>
</evidence>
<comment type="subcellular location">
    <subcellularLocation>
        <location evidence="9">Cytoplasm</location>
    </subcellularLocation>
</comment>
<dbReference type="GO" id="GO:0004844">
    <property type="term" value="F:uracil DNA N-glycosylase activity"/>
    <property type="evidence" value="ECO:0007669"/>
    <property type="project" value="UniProtKB-EC"/>
</dbReference>
<dbReference type="SMART" id="SM00986">
    <property type="entry name" value="UDG"/>
    <property type="match status" value="1"/>
</dbReference>
<keyword evidence="6 9" id="KW-0227">DNA damage</keyword>
<evidence type="ECO:0000256" key="2">
    <source>
        <dbReference type="ARBA" id="ARBA00002631"/>
    </source>
</evidence>
<dbReference type="Gene3D" id="3.40.470.10">
    <property type="entry name" value="Uracil-DNA glycosylase-like domain"/>
    <property type="match status" value="1"/>
</dbReference>
<keyword evidence="13" id="KW-0326">Glycosidase</keyword>
<dbReference type="InterPro" id="IPR018085">
    <property type="entry name" value="Ura-DNA_Glyclase_AS"/>
</dbReference>
<dbReference type="HAMAP" id="MF_00148">
    <property type="entry name" value="UDG"/>
    <property type="match status" value="1"/>
</dbReference>
<evidence type="ECO:0000313" key="13">
    <source>
        <dbReference type="EMBL" id="MDQ0207117.1"/>
    </source>
</evidence>
<protein>
    <recommendedName>
        <fullName evidence="5 9">Uracil-DNA glycosylase</fullName>
        <shortName evidence="9">UDG</shortName>
        <ecNumber evidence="4 9">3.2.2.27</ecNumber>
    </recommendedName>
</protein>
<dbReference type="InterPro" id="IPR005122">
    <property type="entry name" value="Uracil-DNA_glycosylase-like"/>
</dbReference>
<keyword evidence="7 9" id="KW-0378">Hydrolase</keyword>
<keyword evidence="8 9" id="KW-0234">DNA repair</keyword>
<dbReference type="NCBIfam" id="NF003591">
    <property type="entry name" value="PRK05254.1-4"/>
    <property type="match status" value="1"/>
</dbReference>
<dbReference type="CDD" id="cd10027">
    <property type="entry name" value="UDG-F1-like"/>
    <property type="match status" value="1"/>
</dbReference>
<evidence type="ECO:0000259" key="12">
    <source>
        <dbReference type="SMART" id="SM00986"/>
    </source>
</evidence>
<dbReference type="PANTHER" id="PTHR11264">
    <property type="entry name" value="URACIL-DNA GLYCOSYLASE"/>
    <property type="match status" value="1"/>
</dbReference>
<dbReference type="EC" id="3.2.2.27" evidence="4 9"/>
<dbReference type="InterPro" id="IPR002043">
    <property type="entry name" value="UDG_fam1"/>
</dbReference>
<dbReference type="Pfam" id="PF03167">
    <property type="entry name" value="UDG"/>
    <property type="match status" value="1"/>
</dbReference>
<dbReference type="SUPFAM" id="SSF52141">
    <property type="entry name" value="Uracil-DNA glycosylase-like"/>
    <property type="match status" value="1"/>
</dbReference>
<dbReference type="PANTHER" id="PTHR11264:SF0">
    <property type="entry name" value="URACIL-DNA GLYCOSYLASE"/>
    <property type="match status" value="1"/>
</dbReference>
<dbReference type="NCBIfam" id="NF003592">
    <property type="entry name" value="PRK05254.1-5"/>
    <property type="match status" value="1"/>
</dbReference>
<evidence type="ECO:0000256" key="3">
    <source>
        <dbReference type="ARBA" id="ARBA00008184"/>
    </source>
</evidence>
<comment type="function">
    <text evidence="2 9 11">Excises uracil residues from the DNA which can arise as a result of misincorporation of dUMP residues by DNA polymerase or due to deamination of cytosine.</text>
</comment>